<feature type="compositionally biased region" description="Basic and acidic residues" evidence="5">
    <location>
        <begin position="423"/>
        <end position="432"/>
    </location>
</feature>
<dbReference type="Pfam" id="PF04142">
    <property type="entry name" value="Nuc_sug_transp"/>
    <property type="match status" value="2"/>
</dbReference>
<feature type="transmembrane region" description="Helical" evidence="6">
    <location>
        <begin position="554"/>
        <end position="571"/>
    </location>
</feature>
<protein>
    <recommendedName>
        <fullName evidence="9">UDP-N-acetylglucosamine transporter</fullName>
    </recommendedName>
</protein>
<feature type="compositionally biased region" description="Basic and acidic residues" evidence="5">
    <location>
        <begin position="30"/>
        <end position="65"/>
    </location>
</feature>
<feature type="compositionally biased region" description="Basic and acidic residues" evidence="5">
    <location>
        <begin position="448"/>
        <end position="457"/>
    </location>
</feature>
<organism evidence="7 8">
    <name type="scientific">Plasmodium yoelii 17X</name>
    <dbReference type="NCBI Taxonomy" id="1323249"/>
    <lineage>
        <taxon>Eukaryota</taxon>
        <taxon>Sar</taxon>
        <taxon>Alveolata</taxon>
        <taxon>Apicomplexa</taxon>
        <taxon>Aconoidasida</taxon>
        <taxon>Haemosporida</taxon>
        <taxon>Plasmodiidae</taxon>
        <taxon>Plasmodium</taxon>
        <taxon>Plasmodium (Vinckeia)</taxon>
    </lineage>
</organism>
<keyword evidence="4 6" id="KW-0472">Membrane</keyword>
<evidence type="ECO:0000256" key="3">
    <source>
        <dbReference type="ARBA" id="ARBA00022989"/>
    </source>
</evidence>
<dbReference type="Proteomes" id="UP000018538">
    <property type="component" value="Unassembled WGS sequence"/>
</dbReference>
<feature type="transmembrane region" description="Helical" evidence="6">
    <location>
        <begin position="182"/>
        <end position="199"/>
    </location>
</feature>
<dbReference type="AlphaFoldDB" id="V7PDT7"/>
<dbReference type="EMBL" id="KI635811">
    <property type="protein sequence ID" value="ETB56927.1"/>
    <property type="molecule type" value="Genomic_DNA"/>
</dbReference>
<name>V7PDT7_PLAYE</name>
<evidence type="ECO:0000313" key="8">
    <source>
        <dbReference type="Proteomes" id="UP000018538"/>
    </source>
</evidence>
<dbReference type="GO" id="GO:0000139">
    <property type="term" value="C:Golgi membrane"/>
    <property type="evidence" value="ECO:0007669"/>
    <property type="project" value="InterPro"/>
</dbReference>
<feature type="transmembrane region" description="Helical" evidence="6">
    <location>
        <begin position="360"/>
        <end position="386"/>
    </location>
</feature>
<evidence type="ECO:0000313" key="7">
    <source>
        <dbReference type="EMBL" id="ETB56927.1"/>
    </source>
</evidence>
<feature type="transmembrane region" description="Helical" evidence="6">
    <location>
        <begin position="499"/>
        <end position="523"/>
    </location>
</feature>
<evidence type="ECO:0000256" key="2">
    <source>
        <dbReference type="ARBA" id="ARBA00022692"/>
    </source>
</evidence>
<feature type="transmembrane region" description="Helical" evidence="6">
    <location>
        <begin position="72"/>
        <end position="92"/>
    </location>
</feature>
<evidence type="ECO:0000256" key="5">
    <source>
        <dbReference type="SAM" id="MobiDB-lite"/>
    </source>
</evidence>
<feature type="region of interest" description="Disordered" evidence="5">
    <location>
        <begin position="423"/>
        <end position="469"/>
    </location>
</feature>
<keyword evidence="2 6" id="KW-0812">Transmembrane</keyword>
<keyword evidence="8" id="KW-1185">Reference proteome</keyword>
<dbReference type="PANTHER" id="PTHR10231">
    <property type="entry name" value="NUCLEOTIDE-SUGAR TRANSMEMBRANE TRANSPORTER"/>
    <property type="match status" value="1"/>
</dbReference>
<evidence type="ECO:0000256" key="4">
    <source>
        <dbReference type="ARBA" id="ARBA00023136"/>
    </source>
</evidence>
<dbReference type="InterPro" id="IPR007271">
    <property type="entry name" value="Nuc_sug_transpt"/>
</dbReference>
<proteinExistence type="predicted"/>
<accession>V7PDT7</accession>
<evidence type="ECO:0000256" key="1">
    <source>
        <dbReference type="ARBA" id="ARBA00004141"/>
    </source>
</evidence>
<comment type="subcellular location">
    <subcellularLocation>
        <location evidence="1">Membrane</location>
        <topology evidence="1">Multi-pass membrane protein</topology>
    </subcellularLocation>
</comment>
<sequence>MINGESHTVSCRKICKNGERNKKSVNNDNYSEKSGNEKNGNEKNGNEKSENEKSGHDNNTEQRRNESCENSILKTTLFFILLAHTIIIYILIRIKKIKNINCKLKDKSIIFISEIVKFIMSCFFYSKENKFNIKIIKNNLINIIVNNKLYLIYLMLPSILYYIQNILFYISVSNLPIPLFQLLHQFRILVVLIFTFLILKKKIKKEKILSILFLFLSLISLKDYDINFTNYFIRQNYNTTKHIDIFKITTNNNITKYKLLNKFNVLLFYYILEKKTLNKQVLKLPILLLLQKHEKKKKKIKKIASQSYSQNNLNLDNNEYYIEQLLENNKNQDKTNEIKTAMLKQFNINTSVIKNINNNIIIGIISTFLITFISGFSSVFLEYVYLNYKHSFWLQNLFLSFFTIVISLLTKNLNISFDIPNSQKKDESDKLQKGNTNGHQSGKSGKSGKNEKSEKNGKNGKSGKNVNPFTDTPLERTNWDIVNKLIYYFYKHFNSFSEFIYVSILIFLNGIGGIITSVYIIYAGSFSKFFITPISLIFNIYISSIYFKDFEFTVNYLISLVFVFFSLYLFFKDSLKPVVNK</sequence>
<evidence type="ECO:0000256" key="6">
    <source>
        <dbReference type="SAM" id="Phobius"/>
    </source>
</evidence>
<feature type="transmembrane region" description="Helical" evidence="6">
    <location>
        <begin position="108"/>
        <end position="126"/>
    </location>
</feature>
<reference evidence="7 8" key="1">
    <citation type="submission" date="2013-11" db="EMBL/GenBank/DDBJ databases">
        <title>The Genome Sequence of Plasmodium yoelii 17X.</title>
        <authorList>
            <consortium name="The Broad Institute Genomics Platform"/>
            <consortium name="The Broad Institute Genome Sequencing Center for Infectious Disease"/>
            <person name="Neafsey D."/>
            <person name="Adams J."/>
            <person name="Walker B."/>
            <person name="Young S.K."/>
            <person name="Zeng Q."/>
            <person name="Gargeya S."/>
            <person name="Fitzgerald M."/>
            <person name="Haas B."/>
            <person name="Abouelleil A."/>
            <person name="Alvarado L."/>
            <person name="Chapman S.B."/>
            <person name="Gainer-Dewar J."/>
            <person name="Goldberg J."/>
            <person name="Griggs A."/>
            <person name="Gujja S."/>
            <person name="Hansen M."/>
            <person name="Howarth C."/>
            <person name="Imamovic A."/>
            <person name="Ireland A."/>
            <person name="Larimer J."/>
            <person name="McCowan C."/>
            <person name="Murphy C."/>
            <person name="Pearson M."/>
            <person name="Poon T.W."/>
            <person name="Priest M."/>
            <person name="Roberts A."/>
            <person name="Saif S."/>
            <person name="Shea T."/>
            <person name="Sykes S."/>
            <person name="Wortman J."/>
            <person name="Nusbaum C."/>
            <person name="Birren B."/>
        </authorList>
    </citation>
    <scope>NUCLEOTIDE SEQUENCE [LARGE SCALE GENOMIC DNA]</scope>
    <source>
        <strain evidence="7 8">17X</strain>
    </source>
</reference>
<feature type="transmembrane region" description="Helical" evidence="6">
    <location>
        <begin position="529"/>
        <end position="547"/>
    </location>
</feature>
<feature type="region of interest" description="Disordered" evidence="5">
    <location>
        <begin position="20"/>
        <end position="65"/>
    </location>
</feature>
<keyword evidence="3 6" id="KW-1133">Transmembrane helix</keyword>
<evidence type="ECO:0008006" key="9">
    <source>
        <dbReference type="Google" id="ProtNLM"/>
    </source>
</evidence>
<dbReference type="GO" id="GO:0015165">
    <property type="term" value="F:pyrimidine nucleotide-sugar transmembrane transporter activity"/>
    <property type="evidence" value="ECO:0007669"/>
    <property type="project" value="InterPro"/>
</dbReference>
<dbReference type="OrthoDB" id="408493at2759"/>
<feature type="transmembrane region" description="Helical" evidence="6">
    <location>
        <begin position="147"/>
        <end position="170"/>
    </location>
</feature>
<gene>
    <name evidence="7" type="ORF">YYC_05288</name>
</gene>
<feature type="transmembrane region" description="Helical" evidence="6">
    <location>
        <begin position="392"/>
        <end position="410"/>
    </location>
</feature>